<organism evidence="2 3">
    <name type="scientific">Photobacterium rosenbergii</name>
    <dbReference type="NCBI Taxonomy" id="294936"/>
    <lineage>
        <taxon>Bacteria</taxon>
        <taxon>Pseudomonadati</taxon>
        <taxon>Pseudomonadota</taxon>
        <taxon>Gammaproteobacteria</taxon>
        <taxon>Vibrionales</taxon>
        <taxon>Vibrionaceae</taxon>
        <taxon>Photobacterium</taxon>
    </lineage>
</organism>
<dbReference type="RefSeq" id="WP_317521134.1">
    <property type="nucleotide sequence ID" value="NZ_JAWJZI010000002.1"/>
</dbReference>
<dbReference type="Proteomes" id="UP001186452">
    <property type="component" value="Unassembled WGS sequence"/>
</dbReference>
<dbReference type="InterPro" id="IPR046513">
    <property type="entry name" value="DUF6691"/>
</dbReference>
<keyword evidence="1" id="KW-0812">Transmembrane</keyword>
<keyword evidence="1" id="KW-1133">Transmembrane helix</keyword>
<evidence type="ECO:0000313" key="2">
    <source>
        <dbReference type="EMBL" id="MDV5168423.1"/>
    </source>
</evidence>
<feature type="transmembrane region" description="Helical" evidence="1">
    <location>
        <begin position="114"/>
        <end position="133"/>
    </location>
</feature>
<evidence type="ECO:0000256" key="1">
    <source>
        <dbReference type="SAM" id="Phobius"/>
    </source>
</evidence>
<comment type="caution">
    <text evidence="2">The sequence shown here is derived from an EMBL/GenBank/DDBJ whole genome shotgun (WGS) entry which is preliminary data.</text>
</comment>
<dbReference type="Pfam" id="PF20398">
    <property type="entry name" value="DUF6691"/>
    <property type="match status" value="1"/>
</dbReference>
<reference evidence="2 3" key="1">
    <citation type="submission" date="2023-10" db="EMBL/GenBank/DDBJ databases">
        <title>Marine bacteria isolated from horseshoe crab.</title>
        <authorList>
            <person name="Cheng T.H."/>
        </authorList>
    </citation>
    <scope>NUCLEOTIDE SEQUENCE [LARGE SCALE GENOMIC DNA]</scope>
    <source>
        <strain evidence="2 3">HSC6</strain>
    </source>
</reference>
<dbReference type="EMBL" id="JAWJZI010000002">
    <property type="protein sequence ID" value="MDV5168423.1"/>
    <property type="molecule type" value="Genomic_DNA"/>
</dbReference>
<proteinExistence type="predicted"/>
<sequence length="155" mass="16461">MLTRVVALISGLLFGLGMMVSGMVDPVRVIGFLDFAGQWDPSLIFVMGGAIAVFMPIYFLVVRKMAKPVCEADFHLSKKQTVDGQLVGGSVLFGLGWGIAGICPGPALTSLSGGNIGVILFVVSMVVGTWLGCQVQRRLESESDSQLKVSKAHMN</sequence>
<name>A0ABU3ZE92_9GAMM</name>
<evidence type="ECO:0000313" key="3">
    <source>
        <dbReference type="Proteomes" id="UP001186452"/>
    </source>
</evidence>
<accession>A0ABU3ZE92</accession>
<keyword evidence="1" id="KW-0472">Membrane</keyword>
<keyword evidence="3" id="KW-1185">Reference proteome</keyword>
<protein>
    <submittedName>
        <fullName evidence="2">YeeE/YedE family protein</fullName>
    </submittedName>
</protein>
<feature type="transmembrane region" description="Helical" evidence="1">
    <location>
        <begin position="42"/>
        <end position="61"/>
    </location>
</feature>
<gene>
    <name evidence="2" type="ORF">R2X38_05330</name>
</gene>
<feature type="transmembrane region" description="Helical" evidence="1">
    <location>
        <begin position="82"/>
        <end position="102"/>
    </location>
</feature>